<dbReference type="InterPro" id="IPR008201">
    <property type="entry name" value="HepT-like"/>
</dbReference>
<dbReference type="SUPFAM" id="SSF81593">
    <property type="entry name" value="Nucleotidyltransferase substrate binding subunit/domain"/>
    <property type="match status" value="1"/>
</dbReference>
<evidence type="ECO:0000256" key="1">
    <source>
        <dbReference type="ARBA" id="ARBA00022553"/>
    </source>
</evidence>
<evidence type="ECO:0000256" key="3">
    <source>
        <dbReference type="ARBA" id="ARBA00022722"/>
    </source>
</evidence>
<dbReference type="GO" id="GO:0016787">
    <property type="term" value="F:hydrolase activity"/>
    <property type="evidence" value="ECO:0007669"/>
    <property type="project" value="UniProtKB-KW"/>
</dbReference>
<evidence type="ECO:0000256" key="5">
    <source>
        <dbReference type="ARBA" id="ARBA00022801"/>
    </source>
</evidence>
<proteinExistence type="predicted"/>
<dbReference type="InterPro" id="IPR051813">
    <property type="entry name" value="HepT_RNase_toxin"/>
</dbReference>
<dbReference type="PANTHER" id="PTHR34139:SF1">
    <property type="entry name" value="RNASE MJ1380-RELATED"/>
    <property type="match status" value="1"/>
</dbReference>
<gene>
    <name evidence="6" type="ORF">BDD18_3739</name>
</gene>
<reference evidence="6 7" key="1">
    <citation type="submission" date="2019-06" db="EMBL/GenBank/DDBJ databases">
        <title>Genomic Encyclopedia of Archaeal and Bacterial Type Strains, Phase II (KMG-II): from individual species to whole genera.</title>
        <authorList>
            <person name="Goeker M."/>
        </authorList>
    </citation>
    <scope>NUCLEOTIDE SEQUENCE [LARGE SCALE GENOMIC DNA]</scope>
    <source>
        <strain evidence="6 7">DSM 7270</strain>
    </source>
</reference>
<accession>A0A543KVK7</accession>
<dbReference type="GO" id="GO:0110001">
    <property type="term" value="C:toxin-antitoxin complex"/>
    <property type="evidence" value="ECO:0007669"/>
    <property type="project" value="InterPro"/>
</dbReference>
<dbReference type="RefSeq" id="WP_066691454.1">
    <property type="nucleotide sequence ID" value="NZ_VFPV01000004.1"/>
</dbReference>
<organism evidence="6 7">
    <name type="scientific">Acidovorax temperans</name>
    <dbReference type="NCBI Taxonomy" id="80878"/>
    <lineage>
        <taxon>Bacteria</taxon>
        <taxon>Pseudomonadati</taxon>
        <taxon>Pseudomonadota</taxon>
        <taxon>Betaproteobacteria</taxon>
        <taxon>Burkholderiales</taxon>
        <taxon>Comamonadaceae</taxon>
        <taxon>Acidovorax</taxon>
    </lineage>
</organism>
<dbReference type="GO" id="GO:0004540">
    <property type="term" value="F:RNA nuclease activity"/>
    <property type="evidence" value="ECO:0007669"/>
    <property type="project" value="InterPro"/>
</dbReference>
<evidence type="ECO:0000313" key="6">
    <source>
        <dbReference type="EMBL" id="TQM99099.1"/>
    </source>
</evidence>
<dbReference type="Proteomes" id="UP000316993">
    <property type="component" value="Unassembled WGS sequence"/>
</dbReference>
<keyword evidence="2" id="KW-1277">Toxin-antitoxin system</keyword>
<name>A0A543KVK7_9BURK</name>
<dbReference type="GO" id="GO:0000166">
    <property type="term" value="F:nucleotide binding"/>
    <property type="evidence" value="ECO:0007669"/>
    <property type="project" value="UniProtKB-KW"/>
</dbReference>
<sequence length="122" mass="13785">MSKTDALRVPDYLAHIVEAIDRIHRYVDGMAEDAFLADEKTQDAVVRNFEILGEAAHNVEKLHPAFATRHAQVPWALMYTMRNRVAHGYFKVDYELVWNTIHADLPQLRTLVAALLADGAAT</sequence>
<keyword evidence="1" id="KW-0597">Phosphoprotein</keyword>
<evidence type="ECO:0000256" key="4">
    <source>
        <dbReference type="ARBA" id="ARBA00022741"/>
    </source>
</evidence>
<dbReference type="PANTHER" id="PTHR34139">
    <property type="entry name" value="UPF0331 PROTEIN MJ0127"/>
    <property type="match status" value="1"/>
</dbReference>
<keyword evidence="4" id="KW-0547">Nucleotide-binding</keyword>
<keyword evidence="3" id="KW-0540">Nuclease</keyword>
<evidence type="ECO:0000313" key="7">
    <source>
        <dbReference type="Proteomes" id="UP000316993"/>
    </source>
</evidence>
<keyword evidence="5" id="KW-0378">Hydrolase</keyword>
<evidence type="ECO:0000256" key="2">
    <source>
        <dbReference type="ARBA" id="ARBA00022649"/>
    </source>
</evidence>
<comment type="caution">
    <text evidence="6">The sequence shown here is derived from an EMBL/GenBank/DDBJ whole genome shotgun (WGS) entry which is preliminary data.</text>
</comment>
<dbReference type="EMBL" id="VFPV01000004">
    <property type="protein sequence ID" value="TQM99099.1"/>
    <property type="molecule type" value="Genomic_DNA"/>
</dbReference>
<dbReference type="Pfam" id="PF01934">
    <property type="entry name" value="HepT-like"/>
    <property type="match status" value="1"/>
</dbReference>
<protein>
    <submittedName>
        <fullName evidence="6">Uncharacterized protein with HEPN domain</fullName>
    </submittedName>
</protein>
<dbReference type="AlphaFoldDB" id="A0A543KVK7"/>